<dbReference type="EMBL" id="QRWP01000002">
    <property type="protein sequence ID" value="RGT35056.1"/>
    <property type="molecule type" value="Genomic_DNA"/>
</dbReference>
<proteinExistence type="predicted"/>
<evidence type="ECO:0000256" key="1">
    <source>
        <dbReference type="SAM" id="SignalP"/>
    </source>
</evidence>
<sequence length="230" mass="26978">MRRMKLLIFFVCLICTIPSFSQDDYDRSLNELEKVNDLLLDASASFLKFPNNHSNTIIVFNQLKELNTIYKEIQSNKYEVLSKWDNYKVRLFYDTTDKMQAIADAFEELLRTIAGYTSSGIEGTVMEVLLEPLFDEAGWEKRILNVTCPDAYFVEYSYEDFKMMFVKSTRPRNDYMNNCYHNIEVTFTYEGPYGAGGSYYVGGNKYRMIQFKDNENVSYRKVVKAKSIRK</sequence>
<protein>
    <submittedName>
        <fullName evidence="2">Uncharacterized protein</fullName>
    </submittedName>
</protein>
<feature type="signal peptide" evidence="1">
    <location>
        <begin position="1"/>
        <end position="21"/>
    </location>
</feature>
<reference evidence="4" key="1">
    <citation type="submission" date="2017-04" db="EMBL/GenBank/DDBJ databases">
        <title>Function of individual gut microbiota members based on whole genome sequencing of pure cultures obtained from chicken caecum.</title>
        <authorList>
            <person name="Medvecky M."/>
            <person name="Cejkova D."/>
            <person name="Polansky O."/>
            <person name="Karasova D."/>
            <person name="Kubasova T."/>
            <person name="Cizek A."/>
            <person name="Rychlik I."/>
        </authorList>
    </citation>
    <scope>NUCLEOTIDE SEQUENCE [LARGE SCALE GENOMIC DNA]</scope>
    <source>
        <strain evidence="4">An43</strain>
    </source>
</reference>
<dbReference type="AlphaFoldDB" id="A0A1Y3YXN8"/>
<reference evidence="2" key="2">
    <citation type="journal article" date="2018" name="BMC Genomics">
        <title>Whole genome sequencing and function prediction of 133 gut anaerobes isolated from chicken caecum in pure cultures.</title>
        <authorList>
            <person name="Medvecky M."/>
            <person name="Cejkova D."/>
            <person name="Polansky O."/>
            <person name="Karasova D."/>
            <person name="Kubasova T."/>
            <person name="Cizek A."/>
            <person name="Rychlik I."/>
        </authorList>
    </citation>
    <scope>NUCLEOTIDE SEQUENCE</scope>
    <source>
        <strain evidence="2">An43</strain>
    </source>
</reference>
<gene>
    <name evidence="2" type="ORF">B5F97_03610</name>
    <name evidence="3" type="ORF">DWX38_03795</name>
</gene>
<evidence type="ECO:0000313" key="2">
    <source>
        <dbReference type="EMBL" id="OUO02606.1"/>
    </source>
</evidence>
<dbReference type="RefSeq" id="WP_005833670.1">
    <property type="nucleotide sequence ID" value="NZ_CAJLSL010000022.1"/>
</dbReference>
<evidence type="ECO:0000313" key="5">
    <source>
        <dbReference type="Proteomes" id="UP000285159"/>
    </source>
</evidence>
<dbReference type="Proteomes" id="UP000195386">
    <property type="component" value="Unassembled WGS sequence"/>
</dbReference>
<keyword evidence="1" id="KW-0732">Signal</keyword>
<dbReference type="Proteomes" id="UP000285159">
    <property type="component" value="Unassembled WGS sequence"/>
</dbReference>
<dbReference type="EMBL" id="NFII01000002">
    <property type="protein sequence ID" value="OUO02606.1"/>
    <property type="molecule type" value="Genomic_DNA"/>
</dbReference>
<comment type="caution">
    <text evidence="2">The sequence shown here is derived from an EMBL/GenBank/DDBJ whole genome shotgun (WGS) entry which is preliminary data.</text>
</comment>
<organism evidence="2 4">
    <name type="scientific">Bacteroides clarus</name>
    <dbReference type="NCBI Taxonomy" id="626929"/>
    <lineage>
        <taxon>Bacteria</taxon>
        <taxon>Pseudomonadati</taxon>
        <taxon>Bacteroidota</taxon>
        <taxon>Bacteroidia</taxon>
        <taxon>Bacteroidales</taxon>
        <taxon>Bacteroidaceae</taxon>
        <taxon>Bacteroides</taxon>
    </lineage>
</organism>
<name>A0A1Y3YXN8_9BACE</name>
<evidence type="ECO:0000313" key="3">
    <source>
        <dbReference type="EMBL" id="RGT35056.1"/>
    </source>
</evidence>
<reference evidence="3 5" key="3">
    <citation type="submission" date="2018-08" db="EMBL/GenBank/DDBJ databases">
        <title>A genome reference for cultivated species of the human gut microbiota.</title>
        <authorList>
            <person name="Zou Y."/>
            <person name="Xue W."/>
            <person name="Luo G."/>
        </authorList>
    </citation>
    <scope>NUCLEOTIDE SEQUENCE [LARGE SCALE GENOMIC DNA]</scope>
    <source>
        <strain evidence="3 5">AF19-1AC</strain>
    </source>
</reference>
<evidence type="ECO:0000313" key="4">
    <source>
        <dbReference type="Proteomes" id="UP000195386"/>
    </source>
</evidence>
<accession>A0A1Y3YXN8</accession>
<feature type="chain" id="PRO_5036312669" evidence="1">
    <location>
        <begin position="22"/>
        <end position="230"/>
    </location>
</feature>